<sequence length="75" mass="8210">MSSIMIREGGDSYETFLVAQGMENAGAEIISIAYNGEHTREGAMIPCSKFVIFARVPVNIEIIDVDNSIDKEIDS</sequence>
<evidence type="ECO:0000313" key="1">
    <source>
        <dbReference type="EMBL" id="KKL47176.1"/>
    </source>
</evidence>
<proteinExistence type="predicted"/>
<dbReference type="EMBL" id="LAZR01033761">
    <property type="protein sequence ID" value="KKL47176.1"/>
    <property type="molecule type" value="Genomic_DNA"/>
</dbReference>
<gene>
    <name evidence="1" type="ORF">LCGC14_2338130</name>
</gene>
<protein>
    <submittedName>
        <fullName evidence="1">Uncharacterized protein</fullName>
    </submittedName>
</protein>
<reference evidence="1" key="1">
    <citation type="journal article" date="2015" name="Nature">
        <title>Complex archaea that bridge the gap between prokaryotes and eukaryotes.</title>
        <authorList>
            <person name="Spang A."/>
            <person name="Saw J.H."/>
            <person name="Jorgensen S.L."/>
            <person name="Zaremba-Niedzwiedzka K."/>
            <person name="Martijn J."/>
            <person name="Lind A.E."/>
            <person name="van Eijk R."/>
            <person name="Schleper C."/>
            <person name="Guy L."/>
            <person name="Ettema T.J."/>
        </authorList>
    </citation>
    <scope>NUCLEOTIDE SEQUENCE</scope>
</reference>
<name>A0A0F9D0A8_9ZZZZ</name>
<dbReference type="AlphaFoldDB" id="A0A0F9D0A8"/>
<organism evidence="1">
    <name type="scientific">marine sediment metagenome</name>
    <dbReference type="NCBI Taxonomy" id="412755"/>
    <lineage>
        <taxon>unclassified sequences</taxon>
        <taxon>metagenomes</taxon>
        <taxon>ecological metagenomes</taxon>
    </lineage>
</organism>
<comment type="caution">
    <text evidence="1">The sequence shown here is derived from an EMBL/GenBank/DDBJ whole genome shotgun (WGS) entry which is preliminary data.</text>
</comment>
<accession>A0A0F9D0A8</accession>